<protein>
    <submittedName>
        <fullName evidence="2">Uncharacterized protein</fullName>
    </submittedName>
</protein>
<evidence type="ECO:0000313" key="2">
    <source>
        <dbReference type="EMBL" id="KAJ1101869.1"/>
    </source>
</evidence>
<evidence type="ECO:0000313" key="3">
    <source>
        <dbReference type="Proteomes" id="UP001066276"/>
    </source>
</evidence>
<proteinExistence type="predicted"/>
<accession>A0AAV7MH77</accession>
<gene>
    <name evidence="2" type="ORF">NDU88_006933</name>
</gene>
<evidence type="ECO:0000256" key="1">
    <source>
        <dbReference type="SAM" id="MobiDB-lite"/>
    </source>
</evidence>
<keyword evidence="3" id="KW-1185">Reference proteome</keyword>
<sequence>MQALCPGLQEQGTGSAYRERDASAVNWPAGAGLAVHTASMMQALCTGLQEQVTGGAYRECDASAVHWVQEQVTGGAYRERDASAGPWPAGAGYWRCIQRA</sequence>
<dbReference type="EMBL" id="JANPWB010000014">
    <property type="protein sequence ID" value="KAJ1101869.1"/>
    <property type="molecule type" value="Genomic_DNA"/>
</dbReference>
<comment type="caution">
    <text evidence="2">The sequence shown here is derived from an EMBL/GenBank/DDBJ whole genome shotgun (WGS) entry which is preliminary data.</text>
</comment>
<dbReference type="Proteomes" id="UP001066276">
    <property type="component" value="Chromosome 10"/>
</dbReference>
<name>A0AAV7MH77_PLEWA</name>
<organism evidence="2 3">
    <name type="scientific">Pleurodeles waltl</name>
    <name type="common">Iberian ribbed newt</name>
    <dbReference type="NCBI Taxonomy" id="8319"/>
    <lineage>
        <taxon>Eukaryota</taxon>
        <taxon>Metazoa</taxon>
        <taxon>Chordata</taxon>
        <taxon>Craniata</taxon>
        <taxon>Vertebrata</taxon>
        <taxon>Euteleostomi</taxon>
        <taxon>Amphibia</taxon>
        <taxon>Batrachia</taxon>
        <taxon>Caudata</taxon>
        <taxon>Salamandroidea</taxon>
        <taxon>Salamandridae</taxon>
        <taxon>Pleurodelinae</taxon>
        <taxon>Pleurodeles</taxon>
    </lineage>
</organism>
<reference evidence="2" key="1">
    <citation type="journal article" date="2022" name="bioRxiv">
        <title>Sequencing and chromosome-scale assembly of the giantPleurodeles waltlgenome.</title>
        <authorList>
            <person name="Brown T."/>
            <person name="Elewa A."/>
            <person name="Iarovenko S."/>
            <person name="Subramanian E."/>
            <person name="Araus A.J."/>
            <person name="Petzold A."/>
            <person name="Susuki M."/>
            <person name="Suzuki K.-i.T."/>
            <person name="Hayashi T."/>
            <person name="Toyoda A."/>
            <person name="Oliveira C."/>
            <person name="Osipova E."/>
            <person name="Leigh N.D."/>
            <person name="Simon A."/>
            <person name="Yun M.H."/>
        </authorList>
    </citation>
    <scope>NUCLEOTIDE SEQUENCE</scope>
    <source>
        <strain evidence="2">20211129_DDA</strain>
        <tissue evidence="2">Liver</tissue>
    </source>
</reference>
<dbReference type="AlphaFoldDB" id="A0AAV7MH77"/>
<feature type="region of interest" description="Disordered" evidence="1">
    <location>
        <begin position="1"/>
        <end position="20"/>
    </location>
</feature>